<reference evidence="1" key="1">
    <citation type="submission" date="2025-02" db="EMBL/GenBank/DDBJ databases">
        <title>Complete genome sequences of 52 Bacillus and Priestia strains isolated from West-African fermentations and 26 reference strains from the DSMZ collection.</title>
        <authorList>
            <person name="Wiedenbein E.S."/>
            <person name="Canoy T.S."/>
            <person name="Hui Y."/>
            <person name="Parkouda C."/>
            <person name="Dawende C."/>
            <person name="Ametefe E."/>
            <person name="Jespersen L."/>
            <person name="Nielsen D.S."/>
        </authorList>
    </citation>
    <scope>NUCLEOTIDE SEQUENCE</scope>
    <source>
        <strain evidence="1">PRO33</strain>
    </source>
</reference>
<protein>
    <submittedName>
        <fullName evidence="1">Lipase family protein</fullName>
    </submittedName>
</protein>
<organism evidence="1 2">
    <name type="scientific">Bacillus safensis</name>
    <dbReference type="NCBI Taxonomy" id="561879"/>
    <lineage>
        <taxon>Bacteria</taxon>
        <taxon>Bacillati</taxon>
        <taxon>Bacillota</taxon>
        <taxon>Bacilli</taxon>
        <taxon>Bacillales</taxon>
        <taxon>Bacillaceae</taxon>
        <taxon>Bacillus</taxon>
    </lineage>
</organism>
<evidence type="ECO:0000313" key="2">
    <source>
        <dbReference type="Proteomes" id="UP001218488"/>
    </source>
</evidence>
<gene>
    <name evidence="1" type="ORF">P5627_22145</name>
</gene>
<dbReference type="Proteomes" id="UP001218488">
    <property type="component" value="Chromosome"/>
</dbReference>
<evidence type="ECO:0000313" key="1">
    <source>
        <dbReference type="EMBL" id="XRL54922.1"/>
    </source>
</evidence>
<name>A0AC61ZWA9_BACIA</name>
<sequence length="497" mass="55982">MTFLSKKTSEFQLNDQDYILISEESYKIENYNASKIIKLNDGKIMHVIDYKETRNGLNALTLVSKEDYRISNKGKDLTKIKNAVIAYRGSEPIGAGQYKDTIKKHGKKESDDLLSTILTKLPPFSRSKGSQEVTTKLTTGTTTYTNEIVQDWMVSDTKYLIKNIPFEHGAENQMVQADRYAKEIHKKMPNAKMYVTGHSLGGSNASYVLVKNDFIQGGVTFENPNIYPNLSDGLQAKALKGDYRSRLTEYINLNDGLSLLNRHTTEIGRVKVMYDAALPEGVDYSKDSSKAVQFMKDLLNRAMSVNPSLDANLFLEAIAGSHGLDRYTFSADGSVQTIDDMLRKNPSLTTAMLHQLSQSNVDPHSVVAILIKSHVLMNTGRKFSTYADHHMQQIIRKIEKLDDKVDQSVERVRSRYKQIVGFGSYDQLTASDVDAVIRHLKTEGLENEFYSVKKYDTAIDNAMNLKRWLDSISDDMSELGKQYHDADTTLAKNMGIS</sequence>
<accession>A0AC61ZWA9</accession>
<proteinExistence type="predicted"/>
<dbReference type="EMBL" id="CP121752">
    <property type="protein sequence ID" value="XRL54922.1"/>
    <property type="molecule type" value="Genomic_DNA"/>
</dbReference>